<dbReference type="Gene3D" id="3.40.50.2300">
    <property type="match status" value="2"/>
</dbReference>
<evidence type="ECO:0000259" key="5">
    <source>
        <dbReference type="PROSITE" id="PS50932"/>
    </source>
</evidence>
<dbReference type="PANTHER" id="PTHR30146">
    <property type="entry name" value="LACI-RELATED TRANSCRIPTIONAL REPRESSOR"/>
    <property type="match status" value="1"/>
</dbReference>
<evidence type="ECO:0000313" key="7">
    <source>
        <dbReference type="Proteomes" id="UP001230156"/>
    </source>
</evidence>
<keyword evidence="1" id="KW-0678">Repressor</keyword>
<evidence type="ECO:0000256" key="2">
    <source>
        <dbReference type="ARBA" id="ARBA00023015"/>
    </source>
</evidence>
<keyword evidence="3 6" id="KW-0238">DNA-binding</keyword>
<dbReference type="SMART" id="SM00354">
    <property type="entry name" value="HTH_LACI"/>
    <property type="match status" value="1"/>
</dbReference>
<dbReference type="SUPFAM" id="SSF53822">
    <property type="entry name" value="Periplasmic binding protein-like I"/>
    <property type="match status" value="1"/>
</dbReference>
<keyword evidence="7" id="KW-1185">Reference proteome</keyword>
<reference evidence="7" key="1">
    <citation type="submission" date="2023-08" db="EMBL/GenBank/DDBJ databases">
        <title>Rhodospirillaceae gen. nov., a novel taxon isolated from the Yangtze River Yuezi River estuary sludge.</title>
        <authorList>
            <person name="Ruan L."/>
        </authorList>
    </citation>
    <scope>NUCLEOTIDE SEQUENCE [LARGE SCALE GENOMIC DNA]</scope>
    <source>
        <strain evidence="7">R-7</strain>
    </source>
</reference>
<dbReference type="Proteomes" id="UP001230156">
    <property type="component" value="Unassembled WGS sequence"/>
</dbReference>
<dbReference type="PANTHER" id="PTHR30146:SF148">
    <property type="entry name" value="HTH-TYPE TRANSCRIPTIONAL REPRESSOR PURR-RELATED"/>
    <property type="match status" value="1"/>
</dbReference>
<evidence type="ECO:0000313" key="6">
    <source>
        <dbReference type="EMBL" id="MDQ7246591.1"/>
    </source>
</evidence>
<dbReference type="CDD" id="cd06267">
    <property type="entry name" value="PBP1_LacI_sugar_binding-like"/>
    <property type="match status" value="1"/>
</dbReference>
<dbReference type="GO" id="GO:0003677">
    <property type="term" value="F:DNA binding"/>
    <property type="evidence" value="ECO:0007669"/>
    <property type="project" value="UniProtKB-KW"/>
</dbReference>
<dbReference type="Pfam" id="PF00356">
    <property type="entry name" value="LacI"/>
    <property type="match status" value="1"/>
</dbReference>
<comment type="caution">
    <text evidence="6">The sequence shown here is derived from an EMBL/GenBank/DDBJ whole genome shotgun (WGS) entry which is preliminary data.</text>
</comment>
<keyword evidence="4" id="KW-0804">Transcription</keyword>
<evidence type="ECO:0000256" key="3">
    <source>
        <dbReference type="ARBA" id="ARBA00023125"/>
    </source>
</evidence>
<keyword evidence="2" id="KW-0805">Transcription regulation</keyword>
<gene>
    <name evidence="6" type="ORF">Q8A70_02890</name>
</gene>
<accession>A0ABU0YFU9</accession>
<feature type="domain" description="HTH lacI-type" evidence="5">
    <location>
        <begin position="15"/>
        <end position="69"/>
    </location>
</feature>
<evidence type="ECO:0000256" key="4">
    <source>
        <dbReference type="ARBA" id="ARBA00023163"/>
    </source>
</evidence>
<dbReference type="InterPro" id="IPR028082">
    <property type="entry name" value="Peripla_BP_I"/>
</dbReference>
<dbReference type="CDD" id="cd01392">
    <property type="entry name" value="HTH_LacI"/>
    <property type="match status" value="1"/>
</dbReference>
<dbReference type="SUPFAM" id="SSF47413">
    <property type="entry name" value="lambda repressor-like DNA-binding domains"/>
    <property type="match status" value="1"/>
</dbReference>
<dbReference type="InterPro" id="IPR046335">
    <property type="entry name" value="LacI/GalR-like_sensor"/>
</dbReference>
<proteinExistence type="predicted"/>
<evidence type="ECO:0000256" key="1">
    <source>
        <dbReference type="ARBA" id="ARBA00022491"/>
    </source>
</evidence>
<organism evidence="6 7">
    <name type="scientific">Dongia sedimenti</name>
    <dbReference type="NCBI Taxonomy" id="3064282"/>
    <lineage>
        <taxon>Bacteria</taxon>
        <taxon>Pseudomonadati</taxon>
        <taxon>Pseudomonadota</taxon>
        <taxon>Alphaproteobacteria</taxon>
        <taxon>Rhodospirillales</taxon>
        <taxon>Dongiaceae</taxon>
        <taxon>Dongia</taxon>
    </lineage>
</organism>
<dbReference type="InterPro" id="IPR010982">
    <property type="entry name" value="Lambda_DNA-bd_dom_sf"/>
</dbReference>
<protein>
    <submittedName>
        <fullName evidence="6">LacI family DNA-binding transcriptional regulator</fullName>
    </submittedName>
</protein>
<dbReference type="PROSITE" id="PS50932">
    <property type="entry name" value="HTH_LACI_2"/>
    <property type="match status" value="1"/>
</dbReference>
<dbReference type="Gene3D" id="1.10.260.40">
    <property type="entry name" value="lambda repressor-like DNA-binding domains"/>
    <property type="match status" value="1"/>
</dbReference>
<sequence>MAKPKRGVPKKVRVPTIQDVARLAKVAPATVSNVLNDSRPVAAIRKERVLAAVQALGYRPNALAASLRRKETRTIGIVVPDLTNPFFGALVHRIEELAAESDYQILLVSSNEDPKQEAARIRTLLDRRIDGLIVAPARDEVEAVSHPIGALPPTVLVDRGFGLAGFDTIAADNVEAGHRGCQHLLELGHRDIALIAMDPKLANFADRIAGYRKALAEAGAGRRARVVTGGLDVESCRTAIERELRRPDRPTAIFAASYVATLGAIKAIRAVGLDLPGDVSLLGIDDADWMEALHPYISAVAQPVEQMATEAWRLLNQRLAGGTAKSARIRLPCTLHVRESTRAVR</sequence>
<dbReference type="RefSeq" id="WP_379953982.1">
    <property type="nucleotide sequence ID" value="NZ_JAUYVI010000001.1"/>
</dbReference>
<dbReference type="Pfam" id="PF13377">
    <property type="entry name" value="Peripla_BP_3"/>
    <property type="match status" value="1"/>
</dbReference>
<dbReference type="InterPro" id="IPR000843">
    <property type="entry name" value="HTH_LacI"/>
</dbReference>
<name>A0ABU0YFU9_9PROT</name>
<dbReference type="EMBL" id="JAUYVI010000001">
    <property type="protein sequence ID" value="MDQ7246591.1"/>
    <property type="molecule type" value="Genomic_DNA"/>
</dbReference>